<keyword evidence="2" id="KW-0768">Sushi</keyword>
<feature type="domain" description="Sushi" evidence="3">
    <location>
        <begin position="8"/>
        <end position="67"/>
    </location>
</feature>
<dbReference type="InterPro" id="IPR000436">
    <property type="entry name" value="Sushi_SCR_CCP_dom"/>
</dbReference>
<dbReference type="SMART" id="SM00032">
    <property type="entry name" value="CCP"/>
    <property type="match status" value="1"/>
</dbReference>
<keyword evidence="5" id="KW-1185">Reference proteome</keyword>
<accession>A0A9D4HZV4</accession>
<protein>
    <recommendedName>
        <fullName evidence="3">Sushi domain-containing protein</fullName>
    </recommendedName>
</protein>
<proteinExistence type="predicted"/>
<gene>
    <name evidence="4" type="ORF">DPMN_045689</name>
</gene>
<dbReference type="Gene3D" id="2.10.70.10">
    <property type="entry name" value="Complement Module, domain 1"/>
    <property type="match status" value="1"/>
</dbReference>
<reference evidence="4" key="1">
    <citation type="journal article" date="2019" name="bioRxiv">
        <title>The Genome of the Zebra Mussel, Dreissena polymorpha: A Resource for Invasive Species Research.</title>
        <authorList>
            <person name="McCartney M.A."/>
            <person name="Auch B."/>
            <person name="Kono T."/>
            <person name="Mallez S."/>
            <person name="Zhang Y."/>
            <person name="Obille A."/>
            <person name="Becker A."/>
            <person name="Abrahante J.E."/>
            <person name="Garbe J."/>
            <person name="Badalamenti J.P."/>
            <person name="Herman A."/>
            <person name="Mangelson H."/>
            <person name="Liachko I."/>
            <person name="Sullivan S."/>
            <person name="Sone E.D."/>
            <person name="Koren S."/>
            <person name="Silverstein K.A.T."/>
            <person name="Beckman K.B."/>
            <person name="Gohl D.M."/>
        </authorList>
    </citation>
    <scope>NUCLEOTIDE SEQUENCE</scope>
    <source>
        <strain evidence="4">Duluth1</strain>
        <tissue evidence="4">Whole animal</tissue>
    </source>
</reference>
<organism evidence="4 5">
    <name type="scientific">Dreissena polymorpha</name>
    <name type="common">Zebra mussel</name>
    <name type="synonym">Mytilus polymorpha</name>
    <dbReference type="NCBI Taxonomy" id="45954"/>
    <lineage>
        <taxon>Eukaryota</taxon>
        <taxon>Metazoa</taxon>
        <taxon>Spiralia</taxon>
        <taxon>Lophotrochozoa</taxon>
        <taxon>Mollusca</taxon>
        <taxon>Bivalvia</taxon>
        <taxon>Autobranchia</taxon>
        <taxon>Heteroconchia</taxon>
        <taxon>Euheterodonta</taxon>
        <taxon>Imparidentia</taxon>
        <taxon>Neoheterodontei</taxon>
        <taxon>Myida</taxon>
        <taxon>Dreissenoidea</taxon>
        <taxon>Dreissenidae</taxon>
        <taxon>Dreissena</taxon>
    </lineage>
</organism>
<dbReference type="InterPro" id="IPR035976">
    <property type="entry name" value="Sushi/SCR/CCP_sf"/>
</dbReference>
<feature type="disulfide bond" evidence="2">
    <location>
        <begin position="10"/>
        <end position="53"/>
    </location>
</feature>
<comment type="caution">
    <text evidence="2">Lacks conserved residue(s) required for the propagation of feature annotation.</text>
</comment>
<name>A0A9D4HZV4_DREPO</name>
<comment type="caution">
    <text evidence="4">The sequence shown here is derived from an EMBL/GenBank/DDBJ whole genome shotgun (WGS) entry which is preliminary data.</text>
</comment>
<evidence type="ECO:0000313" key="4">
    <source>
        <dbReference type="EMBL" id="KAH3739044.1"/>
    </source>
</evidence>
<evidence type="ECO:0000313" key="5">
    <source>
        <dbReference type="Proteomes" id="UP000828390"/>
    </source>
</evidence>
<dbReference type="EMBL" id="JAIWYP010000011">
    <property type="protein sequence ID" value="KAH3739044.1"/>
    <property type="molecule type" value="Genomic_DNA"/>
</dbReference>
<reference evidence="4" key="2">
    <citation type="submission" date="2020-11" db="EMBL/GenBank/DDBJ databases">
        <authorList>
            <person name="McCartney M.A."/>
            <person name="Auch B."/>
            <person name="Kono T."/>
            <person name="Mallez S."/>
            <person name="Becker A."/>
            <person name="Gohl D.M."/>
            <person name="Silverstein K.A.T."/>
            <person name="Koren S."/>
            <person name="Bechman K.B."/>
            <person name="Herman A."/>
            <person name="Abrahante J.E."/>
            <person name="Garbe J."/>
        </authorList>
    </citation>
    <scope>NUCLEOTIDE SEQUENCE</scope>
    <source>
        <strain evidence="4">Duluth1</strain>
        <tissue evidence="4">Whole animal</tissue>
    </source>
</reference>
<dbReference type="Pfam" id="PF00084">
    <property type="entry name" value="Sushi"/>
    <property type="match status" value="1"/>
</dbReference>
<dbReference type="AlphaFoldDB" id="A0A9D4HZV4"/>
<evidence type="ECO:0000259" key="3">
    <source>
        <dbReference type="PROSITE" id="PS50923"/>
    </source>
</evidence>
<keyword evidence="1 2" id="KW-1015">Disulfide bond</keyword>
<dbReference type="SUPFAM" id="SSF57535">
    <property type="entry name" value="Complement control module/SCR domain"/>
    <property type="match status" value="1"/>
</dbReference>
<evidence type="ECO:0000256" key="2">
    <source>
        <dbReference type="PROSITE-ProRule" id="PRU00302"/>
    </source>
</evidence>
<dbReference type="Proteomes" id="UP000828390">
    <property type="component" value="Unassembled WGS sequence"/>
</dbReference>
<dbReference type="CDD" id="cd00033">
    <property type="entry name" value="CCP"/>
    <property type="match status" value="1"/>
</dbReference>
<dbReference type="PROSITE" id="PS50923">
    <property type="entry name" value="SUSHI"/>
    <property type="match status" value="1"/>
</dbReference>
<evidence type="ECO:0000256" key="1">
    <source>
        <dbReference type="ARBA" id="ARBA00023157"/>
    </source>
</evidence>
<sequence length="89" mass="9707">MYLLQLILGCQTPPGVNGTSTFINWTGEVNSNATLEASCYSGYNMSGNATMKCLPNGTWSTPPTCHVIRKSNSFIVMLFTTSFSPTCYH</sequence>